<dbReference type="EMBL" id="AP023355">
    <property type="protein sequence ID" value="BCJ37365.1"/>
    <property type="molecule type" value="Genomic_DNA"/>
</dbReference>
<dbReference type="InterPro" id="IPR051917">
    <property type="entry name" value="Transposase-Integrase"/>
</dbReference>
<evidence type="ECO:0000259" key="3">
    <source>
        <dbReference type="Pfam" id="PF13936"/>
    </source>
</evidence>
<evidence type="ECO:0000259" key="2">
    <source>
        <dbReference type="Pfam" id="PF12802"/>
    </source>
</evidence>
<dbReference type="Pfam" id="PF12802">
    <property type="entry name" value="MarR_2"/>
    <property type="match status" value="1"/>
</dbReference>
<dbReference type="PANTHER" id="PTHR10948:SF23">
    <property type="entry name" value="TRANSPOSASE INSI FOR INSERTION SEQUENCE ELEMENT IS30A-RELATED"/>
    <property type="match status" value="1"/>
</dbReference>
<feature type="domain" description="HTH marR-type" evidence="2">
    <location>
        <begin position="103"/>
        <end position="162"/>
    </location>
</feature>
<dbReference type="AlphaFoldDB" id="A0A7R7DT51"/>
<dbReference type="InterPro" id="IPR025246">
    <property type="entry name" value="IS30-like_HTH"/>
</dbReference>
<dbReference type="InterPro" id="IPR036390">
    <property type="entry name" value="WH_DNA-bd_sf"/>
</dbReference>
<proteinExistence type="predicted"/>
<feature type="compositionally biased region" description="Basic residues" evidence="1">
    <location>
        <begin position="58"/>
        <end position="68"/>
    </location>
</feature>
<dbReference type="Proteomes" id="UP000611640">
    <property type="component" value="Chromosome"/>
</dbReference>
<dbReference type="Pfam" id="PF13936">
    <property type="entry name" value="HTH_38"/>
    <property type="match status" value="1"/>
</dbReference>
<sequence length="239" mass="26278">MPGGRLTDEDRRQIAAGLAEGLGYAAIGRRLGRPASTIMREVTRNGGPGGYQADRARQATRRRAHRQKRAPERAPAPEQSHDRDPRQVGALSESLTALFERQGLPPMAARVLACLYLTDSGALTVADLVRQLRVSPASISHAVGFLEQQGLLGRQRIAGARRERYVVDDEIWVRSTLAAARMNDELVTAWQHGADVLGSETPAGARFAASAEFLSLVSDALRRSIEQWQEHRDDRTDRP</sequence>
<dbReference type="Gene3D" id="1.10.10.10">
    <property type="entry name" value="Winged helix-like DNA-binding domain superfamily/Winged helix DNA-binding domain"/>
    <property type="match status" value="1"/>
</dbReference>
<feature type="region of interest" description="Disordered" evidence="1">
    <location>
        <begin position="35"/>
        <end position="88"/>
    </location>
</feature>
<dbReference type="PANTHER" id="PTHR10948">
    <property type="entry name" value="TRANSPOSASE"/>
    <property type="match status" value="1"/>
</dbReference>
<dbReference type="GO" id="GO:0004803">
    <property type="term" value="F:transposase activity"/>
    <property type="evidence" value="ECO:0007669"/>
    <property type="project" value="TreeGrafter"/>
</dbReference>
<protein>
    <submittedName>
        <fullName evidence="4">MarR family transcriptional regulator</fullName>
    </submittedName>
</protein>
<reference evidence="4 5" key="1">
    <citation type="submission" date="2020-08" db="EMBL/GenBank/DDBJ databases">
        <title>Whole genome shotgun sequence of Actinocatenispora thailandica NBRC 105041.</title>
        <authorList>
            <person name="Komaki H."/>
            <person name="Tamura T."/>
        </authorList>
    </citation>
    <scope>NUCLEOTIDE SEQUENCE [LARGE SCALE GENOMIC DNA]</scope>
    <source>
        <strain evidence="4 5">NBRC 105041</strain>
    </source>
</reference>
<accession>A0A7R7DT51</accession>
<evidence type="ECO:0000256" key="1">
    <source>
        <dbReference type="SAM" id="MobiDB-lite"/>
    </source>
</evidence>
<keyword evidence="5" id="KW-1185">Reference proteome</keyword>
<feature type="domain" description="Transposase IS30-like HTH" evidence="3">
    <location>
        <begin position="5"/>
        <end position="45"/>
    </location>
</feature>
<dbReference type="GO" id="GO:0032196">
    <property type="term" value="P:transposition"/>
    <property type="evidence" value="ECO:0007669"/>
    <property type="project" value="TreeGrafter"/>
</dbReference>
<evidence type="ECO:0000313" key="5">
    <source>
        <dbReference type="Proteomes" id="UP000611640"/>
    </source>
</evidence>
<evidence type="ECO:0000313" key="4">
    <source>
        <dbReference type="EMBL" id="BCJ37365.1"/>
    </source>
</evidence>
<dbReference type="KEGG" id="atl:Athai_48680"/>
<dbReference type="SUPFAM" id="SSF46785">
    <property type="entry name" value="Winged helix' DNA-binding domain"/>
    <property type="match status" value="1"/>
</dbReference>
<dbReference type="InterPro" id="IPR000835">
    <property type="entry name" value="HTH_MarR-typ"/>
</dbReference>
<dbReference type="RefSeq" id="WP_203963590.1">
    <property type="nucleotide sequence ID" value="NZ_AP023355.1"/>
</dbReference>
<name>A0A7R7DT51_9ACTN</name>
<dbReference type="GO" id="GO:0003700">
    <property type="term" value="F:DNA-binding transcription factor activity"/>
    <property type="evidence" value="ECO:0007669"/>
    <property type="project" value="InterPro"/>
</dbReference>
<gene>
    <name evidence="4" type="ORF">Athai_48680</name>
</gene>
<dbReference type="InterPro" id="IPR036388">
    <property type="entry name" value="WH-like_DNA-bd_sf"/>
</dbReference>
<organism evidence="4 5">
    <name type="scientific">Actinocatenispora thailandica</name>
    <dbReference type="NCBI Taxonomy" id="227318"/>
    <lineage>
        <taxon>Bacteria</taxon>
        <taxon>Bacillati</taxon>
        <taxon>Actinomycetota</taxon>
        <taxon>Actinomycetes</taxon>
        <taxon>Micromonosporales</taxon>
        <taxon>Micromonosporaceae</taxon>
        <taxon>Actinocatenispora</taxon>
    </lineage>
</organism>
<dbReference type="GO" id="GO:0005829">
    <property type="term" value="C:cytosol"/>
    <property type="evidence" value="ECO:0007669"/>
    <property type="project" value="TreeGrafter"/>
</dbReference>